<dbReference type="SUPFAM" id="SSF74653">
    <property type="entry name" value="TolA/TonB C-terminal domain"/>
    <property type="match status" value="1"/>
</dbReference>
<dbReference type="InterPro" id="IPR037682">
    <property type="entry name" value="TonB_C"/>
</dbReference>
<dbReference type="EMBL" id="JAAGSC010000041">
    <property type="protein sequence ID" value="NDY95942.1"/>
    <property type="molecule type" value="Genomic_DNA"/>
</dbReference>
<evidence type="ECO:0000256" key="1">
    <source>
        <dbReference type="ARBA" id="ARBA00004383"/>
    </source>
</evidence>
<feature type="compositionally biased region" description="Pro residues" evidence="11">
    <location>
        <begin position="82"/>
        <end position="100"/>
    </location>
</feature>
<dbReference type="GO" id="GO:0015891">
    <property type="term" value="P:siderophore transport"/>
    <property type="evidence" value="ECO:0007669"/>
    <property type="project" value="InterPro"/>
</dbReference>
<name>A0A845V085_9GAMM</name>
<feature type="transmembrane region" description="Helical" evidence="10">
    <location>
        <begin position="14"/>
        <end position="34"/>
    </location>
</feature>
<evidence type="ECO:0000256" key="4">
    <source>
        <dbReference type="ARBA" id="ARBA00022475"/>
    </source>
</evidence>
<keyword evidence="4 10" id="KW-1003">Cell membrane</keyword>
<dbReference type="AlphaFoldDB" id="A0A845V085"/>
<evidence type="ECO:0000259" key="12">
    <source>
        <dbReference type="PROSITE" id="PS52015"/>
    </source>
</evidence>
<evidence type="ECO:0000256" key="9">
    <source>
        <dbReference type="ARBA" id="ARBA00023136"/>
    </source>
</evidence>
<dbReference type="Gene3D" id="3.30.1150.10">
    <property type="match status" value="1"/>
</dbReference>
<evidence type="ECO:0000313" key="14">
    <source>
        <dbReference type="Proteomes" id="UP000484885"/>
    </source>
</evidence>
<dbReference type="PROSITE" id="PS52015">
    <property type="entry name" value="TONB_CTD"/>
    <property type="match status" value="1"/>
</dbReference>
<dbReference type="Pfam" id="PF03544">
    <property type="entry name" value="TonB_C"/>
    <property type="match status" value="1"/>
</dbReference>
<dbReference type="PANTHER" id="PTHR33446:SF11">
    <property type="entry name" value="TONB3"/>
    <property type="match status" value="1"/>
</dbReference>
<dbReference type="GO" id="GO:0030288">
    <property type="term" value="C:outer membrane-bounded periplasmic space"/>
    <property type="evidence" value="ECO:0007669"/>
    <property type="project" value="InterPro"/>
</dbReference>
<gene>
    <name evidence="13" type="ORF">G3I74_09390</name>
</gene>
<keyword evidence="3 10" id="KW-0813">Transport</keyword>
<dbReference type="GO" id="GO:0055085">
    <property type="term" value="P:transmembrane transport"/>
    <property type="evidence" value="ECO:0007669"/>
    <property type="project" value="InterPro"/>
</dbReference>
<dbReference type="RefSeq" id="WP_164211337.1">
    <property type="nucleotide sequence ID" value="NZ_JAAGSC010000041.1"/>
</dbReference>
<evidence type="ECO:0000256" key="10">
    <source>
        <dbReference type="RuleBase" id="RU362123"/>
    </source>
</evidence>
<comment type="subcellular location">
    <subcellularLocation>
        <location evidence="1 10">Cell inner membrane</location>
        <topology evidence="1 10">Single-pass membrane protein</topology>
        <orientation evidence="1 10">Periplasmic side</orientation>
    </subcellularLocation>
</comment>
<keyword evidence="10" id="KW-0735">Signal-anchor</keyword>
<evidence type="ECO:0000256" key="8">
    <source>
        <dbReference type="ARBA" id="ARBA00022989"/>
    </source>
</evidence>
<dbReference type="PANTHER" id="PTHR33446">
    <property type="entry name" value="PROTEIN TONB-RELATED"/>
    <property type="match status" value="1"/>
</dbReference>
<dbReference type="GO" id="GO:0098797">
    <property type="term" value="C:plasma membrane protein complex"/>
    <property type="evidence" value="ECO:0007669"/>
    <property type="project" value="TreeGrafter"/>
</dbReference>
<organism evidence="13 14">
    <name type="scientific">Wenzhouxiangella limi</name>
    <dbReference type="NCBI Taxonomy" id="2707351"/>
    <lineage>
        <taxon>Bacteria</taxon>
        <taxon>Pseudomonadati</taxon>
        <taxon>Pseudomonadota</taxon>
        <taxon>Gammaproteobacteria</taxon>
        <taxon>Chromatiales</taxon>
        <taxon>Wenzhouxiangellaceae</taxon>
        <taxon>Wenzhouxiangella</taxon>
    </lineage>
</organism>
<dbReference type="GO" id="GO:0015031">
    <property type="term" value="P:protein transport"/>
    <property type="evidence" value="ECO:0007669"/>
    <property type="project" value="UniProtKB-UniRule"/>
</dbReference>
<dbReference type="NCBIfam" id="TIGR01352">
    <property type="entry name" value="tonB_Cterm"/>
    <property type="match status" value="1"/>
</dbReference>
<evidence type="ECO:0000256" key="5">
    <source>
        <dbReference type="ARBA" id="ARBA00022519"/>
    </source>
</evidence>
<keyword evidence="9 10" id="KW-0472">Membrane</keyword>
<reference evidence="13 14" key="1">
    <citation type="submission" date="2020-02" db="EMBL/GenBank/DDBJ databases">
        <authorList>
            <person name="Zhang X.-Y."/>
        </authorList>
    </citation>
    <scope>NUCLEOTIDE SEQUENCE [LARGE SCALE GENOMIC DNA]</scope>
    <source>
        <strain evidence="13 14">C33</strain>
    </source>
</reference>
<dbReference type="Proteomes" id="UP000484885">
    <property type="component" value="Unassembled WGS sequence"/>
</dbReference>
<comment type="caution">
    <text evidence="13">The sequence shown here is derived from an EMBL/GenBank/DDBJ whole genome shotgun (WGS) entry which is preliminary data.</text>
</comment>
<comment type="similarity">
    <text evidence="2 10">Belongs to the TonB family.</text>
</comment>
<keyword evidence="8 10" id="KW-1133">Transmembrane helix</keyword>
<comment type="function">
    <text evidence="10">Interacts with outer membrane receptor proteins that carry out high-affinity binding and energy dependent uptake into the periplasmic space of specific substrates. It could act to transduce energy from the cytoplasmic membrane to specific energy-requiring processes in the outer membrane, resulting in the release into the periplasm of ligands bound by these outer membrane proteins.</text>
</comment>
<protein>
    <recommendedName>
        <fullName evidence="10">Protein TonB</fullName>
    </recommendedName>
</protein>
<accession>A0A845V085</accession>
<evidence type="ECO:0000256" key="2">
    <source>
        <dbReference type="ARBA" id="ARBA00006555"/>
    </source>
</evidence>
<dbReference type="InterPro" id="IPR003538">
    <property type="entry name" value="TonB"/>
</dbReference>
<proteinExistence type="inferred from homology"/>
<evidence type="ECO:0000256" key="11">
    <source>
        <dbReference type="SAM" id="MobiDB-lite"/>
    </source>
</evidence>
<dbReference type="PRINTS" id="PR01374">
    <property type="entry name" value="TONBPROTEIN"/>
</dbReference>
<feature type="region of interest" description="Disordered" evidence="11">
    <location>
        <begin position="69"/>
        <end position="108"/>
    </location>
</feature>
<keyword evidence="7 10" id="KW-0653">Protein transport</keyword>
<keyword evidence="6 10" id="KW-0812">Transmembrane</keyword>
<evidence type="ECO:0000256" key="7">
    <source>
        <dbReference type="ARBA" id="ARBA00022927"/>
    </source>
</evidence>
<dbReference type="GO" id="GO:0031992">
    <property type="term" value="F:energy transducer activity"/>
    <property type="evidence" value="ECO:0007669"/>
    <property type="project" value="InterPro"/>
</dbReference>
<dbReference type="InterPro" id="IPR006260">
    <property type="entry name" value="TonB/TolA_C"/>
</dbReference>
<dbReference type="InterPro" id="IPR051045">
    <property type="entry name" value="TonB-dependent_transducer"/>
</dbReference>
<evidence type="ECO:0000313" key="13">
    <source>
        <dbReference type="EMBL" id="NDY95942.1"/>
    </source>
</evidence>
<keyword evidence="14" id="KW-1185">Reference proteome</keyword>
<feature type="domain" description="TonB C-terminal" evidence="12">
    <location>
        <begin position="189"/>
        <end position="286"/>
    </location>
</feature>
<keyword evidence="5 10" id="KW-0997">Cell inner membrane</keyword>
<sequence>MTAVGSNLRGTDSLAMALALAVGLHVAVIGLVHFDFETFRAERELPSLDVVLVDWATEEVPEEADLLAQVSQSGGGESPETGRPPEPTPATEPAPEPNIPQPIAEAGQSNPLPEELIAVDESSDPLLLEKEPSERLEADAPDPRELVEQSMAMARLNPERSRQSEDFRQQPRRKFISASTREHLYASYMSAWISKVERIGNMNYPEAARRQNIEGSLVLSVDILPDGGIDQVRVLRSSGHAVLDEAAVKIVRLSAPFAALPEEITDQVDILTITRTWQFSSSGGLIQG</sequence>
<evidence type="ECO:0000256" key="6">
    <source>
        <dbReference type="ARBA" id="ARBA00022692"/>
    </source>
</evidence>
<evidence type="ECO:0000256" key="3">
    <source>
        <dbReference type="ARBA" id="ARBA00022448"/>
    </source>
</evidence>